<dbReference type="InterPro" id="IPR037185">
    <property type="entry name" value="EmrE-like"/>
</dbReference>
<evidence type="ECO:0000256" key="1">
    <source>
        <dbReference type="ARBA" id="ARBA00004141"/>
    </source>
</evidence>
<dbReference type="AlphaFoldDB" id="A0A059L5K1"/>
<protein>
    <submittedName>
        <fullName evidence="8">Membrane protein</fullName>
    </submittedName>
</protein>
<proteinExistence type="inferred from homology"/>
<dbReference type="GO" id="GO:0016020">
    <property type="term" value="C:membrane"/>
    <property type="evidence" value="ECO:0007669"/>
    <property type="project" value="UniProtKB-SubCell"/>
</dbReference>
<comment type="subcellular location">
    <subcellularLocation>
        <location evidence="1">Membrane</location>
        <topology evidence="1">Multi-pass membrane protein</topology>
    </subcellularLocation>
</comment>
<feature type="transmembrane region" description="Helical" evidence="6">
    <location>
        <begin position="220"/>
        <end position="243"/>
    </location>
</feature>
<feature type="transmembrane region" description="Helical" evidence="6">
    <location>
        <begin position="277"/>
        <end position="295"/>
    </location>
</feature>
<keyword evidence="5 6" id="KW-0472">Membrane</keyword>
<dbReference type="Proteomes" id="UP000026739">
    <property type="component" value="Unassembled WGS sequence"/>
</dbReference>
<feature type="transmembrane region" description="Helical" evidence="6">
    <location>
        <begin position="71"/>
        <end position="88"/>
    </location>
</feature>
<evidence type="ECO:0000256" key="5">
    <source>
        <dbReference type="ARBA" id="ARBA00023136"/>
    </source>
</evidence>
<dbReference type="InterPro" id="IPR000620">
    <property type="entry name" value="EamA_dom"/>
</dbReference>
<keyword evidence="3 6" id="KW-0812">Transmembrane</keyword>
<evidence type="ECO:0000313" key="9">
    <source>
        <dbReference type="Proteomes" id="UP000026739"/>
    </source>
</evidence>
<evidence type="ECO:0000256" key="4">
    <source>
        <dbReference type="ARBA" id="ARBA00022989"/>
    </source>
</evidence>
<dbReference type="PANTHER" id="PTHR32322">
    <property type="entry name" value="INNER MEMBRANE TRANSPORTER"/>
    <property type="match status" value="1"/>
</dbReference>
<gene>
    <name evidence="8" type="ORF">V466_09010</name>
</gene>
<evidence type="ECO:0000256" key="2">
    <source>
        <dbReference type="ARBA" id="ARBA00007362"/>
    </source>
</evidence>
<dbReference type="InterPro" id="IPR050638">
    <property type="entry name" value="AA-Vitamin_Transporters"/>
</dbReference>
<accession>A0A059L5K1</accession>
<dbReference type="PANTHER" id="PTHR32322:SF2">
    <property type="entry name" value="EAMA DOMAIN-CONTAINING PROTEIN"/>
    <property type="match status" value="1"/>
</dbReference>
<comment type="similarity">
    <text evidence="2">Belongs to the EamA transporter family.</text>
</comment>
<feature type="transmembrane region" description="Helical" evidence="6">
    <location>
        <begin position="131"/>
        <end position="149"/>
    </location>
</feature>
<dbReference type="SUPFAM" id="SSF103481">
    <property type="entry name" value="Multidrug resistance efflux transporter EmrE"/>
    <property type="match status" value="2"/>
</dbReference>
<feature type="domain" description="EamA" evidence="7">
    <location>
        <begin position="158"/>
        <end position="294"/>
    </location>
</feature>
<comment type="caution">
    <text evidence="8">The sequence shown here is derived from an EMBL/GenBank/DDBJ whole genome shotgun (WGS) entry which is preliminary data.</text>
</comment>
<feature type="transmembrane region" description="Helical" evidence="6">
    <location>
        <begin position="12"/>
        <end position="34"/>
    </location>
</feature>
<dbReference type="Pfam" id="PF00892">
    <property type="entry name" value="EamA"/>
    <property type="match status" value="2"/>
</dbReference>
<evidence type="ECO:0000313" key="8">
    <source>
        <dbReference type="EMBL" id="KDD69390.1"/>
    </source>
</evidence>
<evidence type="ECO:0000259" key="7">
    <source>
        <dbReference type="Pfam" id="PF00892"/>
    </source>
</evidence>
<sequence>MSATRRSADGFALQVMIGLCLIWGVQQVMIKWAAPDIAPVMQAAGRSGISALLVGLLICWKGGWDQVGNTWRGGLLAGALFGLEFFFISEGLQLTTAAHMSVFLYTAPIFTALGVHWLLPSERLRPLQWLGIFLAFVGIAIAFAGGVSWDNLDHRMLMGDALGVLAGASWGATTVVVRASRLSEAPVTLTLFYQLIVGFVGLLLIAILSGQVTHVSLTTVAVASVLFQGLVVSFFSYLTWFWLLRRYLAANLAVFSFMTPLFGVTFGVVLLGEELSFNFVVGAVLVLLGITFVSAEQWVRRRLRKALGQS</sequence>
<feature type="transmembrane region" description="Helical" evidence="6">
    <location>
        <begin position="40"/>
        <end position="59"/>
    </location>
</feature>
<evidence type="ECO:0000256" key="6">
    <source>
        <dbReference type="SAM" id="Phobius"/>
    </source>
</evidence>
<reference evidence="8 9" key="1">
    <citation type="submission" date="2013-12" db="EMBL/GenBank/DDBJ databases">
        <authorList>
            <person name="Formusa P.A."/>
            <person name="Habash M."/>
            <person name="Lee H."/>
            <person name="Trevors J.T."/>
        </authorList>
    </citation>
    <scope>NUCLEOTIDE SEQUENCE [LARGE SCALE GENOMIC DNA]</scope>
    <source>
        <strain evidence="8 9">PD30</strain>
    </source>
</reference>
<feature type="transmembrane region" description="Helical" evidence="6">
    <location>
        <begin position="191"/>
        <end position="208"/>
    </location>
</feature>
<feature type="domain" description="EamA" evidence="7">
    <location>
        <begin position="13"/>
        <end position="142"/>
    </location>
</feature>
<name>A0A059L5K1_9PSED</name>
<keyword evidence="4 6" id="KW-1133">Transmembrane helix</keyword>
<feature type="transmembrane region" description="Helical" evidence="6">
    <location>
        <begin position="250"/>
        <end position="271"/>
    </location>
</feature>
<dbReference type="RefSeq" id="WP_033056114.1">
    <property type="nucleotide sequence ID" value="NZ_AZQQ01000067.1"/>
</dbReference>
<feature type="transmembrane region" description="Helical" evidence="6">
    <location>
        <begin position="100"/>
        <end position="119"/>
    </location>
</feature>
<organism evidence="8 9">
    <name type="scientific">Pseudomonas mandelii PD30</name>
    <dbReference type="NCBI Taxonomy" id="1419583"/>
    <lineage>
        <taxon>Bacteria</taxon>
        <taxon>Pseudomonadati</taxon>
        <taxon>Pseudomonadota</taxon>
        <taxon>Gammaproteobacteria</taxon>
        <taxon>Pseudomonadales</taxon>
        <taxon>Pseudomonadaceae</taxon>
        <taxon>Pseudomonas</taxon>
    </lineage>
</organism>
<evidence type="ECO:0000256" key="3">
    <source>
        <dbReference type="ARBA" id="ARBA00022692"/>
    </source>
</evidence>
<feature type="transmembrane region" description="Helical" evidence="6">
    <location>
        <begin position="161"/>
        <end position="179"/>
    </location>
</feature>
<dbReference type="EMBL" id="AZQQ01000067">
    <property type="protein sequence ID" value="KDD69390.1"/>
    <property type="molecule type" value="Genomic_DNA"/>
</dbReference>
<dbReference type="eggNOG" id="COG0697">
    <property type="taxonomic scope" value="Bacteria"/>
</dbReference>